<evidence type="ECO:0000256" key="7">
    <source>
        <dbReference type="SAM" id="Phobius"/>
    </source>
</evidence>
<keyword evidence="4 7" id="KW-1133">Transmembrane helix</keyword>
<evidence type="ECO:0000259" key="8">
    <source>
        <dbReference type="Pfam" id="PF02687"/>
    </source>
</evidence>
<comment type="subcellular location">
    <subcellularLocation>
        <location evidence="1">Cell membrane</location>
        <topology evidence="1">Multi-pass membrane protein</topology>
    </subcellularLocation>
</comment>
<evidence type="ECO:0000259" key="9">
    <source>
        <dbReference type="Pfam" id="PF12704"/>
    </source>
</evidence>
<dbReference type="Pfam" id="PF12704">
    <property type="entry name" value="MacB_PCD"/>
    <property type="match status" value="1"/>
</dbReference>
<evidence type="ECO:0000256" key="6">
    <source>
        <dbReference type="ARBA" id="ARBA00038076"/>
    </source>
</evidence>
<name>A0A2M6W608_9BACT</name>
<keyword evidence="3 7" id="KW-0812">Transmembrane</keyword>
<evidence type="ECO:0000256" key="3">
    <source>
        <dbReference type="ARBA" id="ARBA00022692"/>
    </source>
</evidence>
<feature type="transmembrane region" description="Helical" evidence="7">
    <location>
        <begin position="372"/>
        <end position="392"/>
    </location>
</feature>
<gene>
    <name evidence="10" type="ORF">COU29_03155</name>
</gene>
<comment type="caution">
    <text evidence="10">The sequence shown here is derived from an EMBL/GenBank/DDBJ whole genome shotgun (WGS) entry which is preliminary data.</text>
</comment>
<keyword evidence="5 7" id="KW-0472">Membrane</keyword>
<evidence type="ECO:0000256" key="1">
    <source>
        <dbReference type="ARBA" id="ARBA00004651"/>
    </source>
</evidence>
<accession>A0A2M6W608</accession>
<keyword evidence="2" id="KW-1003">Cell membrane</keyword>
<dbReference type="InterPro" id="IPR050250">
    <property type="entry name" value="Macrolide_Exporter_MacB"/>
</dbReference>
<proteinExistence type="inferred from homology"/>
<dbReference type="AlphaFoldDB" id="A0A2M6W608"/>
<dbReference type="Pfam" id="PF02687">
    <property type="entry name" value="FtsX"/>
    <property type="match status" value="1"/>
</dbReference>
<organism evidence="10 11">
    <name type="scientific">Candidatus Magasanikbacteria bacterium CG10_big_fil_rev_8_21_14_0_10_36_32</name>
    <dbReference type="NCBI Taxonomy" id="1974646"/>
    <lineage>
        <taxon>Bacteria</taxon>
        <taxon>Candidatus Magasanikiibacteriota</taxon>
    </lineage>
</organism>
<dbReference type="PANTHER" id="PTHR30572">
    <property type="entry name" value="MEMBRANE COMPONENT OF TRANSPORTER-RELATED"/>
    <property type="match status" value="1"/>
</dbReference>
<dbReference type="GO" id="GO:0022857">
    <property type="term" value="F:transmembrane transporter activity"/>
    <property type="evidence" value="ECO:0007669"/>
    <property type="project" value="TreeGrafter"/>
</dbReference>
<dbReference type="GO" id="GO:0005886">
    <property type="term" value="C:plasma membrane"/>
    <property type="evidence" value="ECO:0007669"/>
    <property type="project" value="UniProtKB-SubCell"/>
</dbReference>
<evidence type="ECO:0000313" key="10">
    <source>
        <dbReference type="EMBL" id="PIT88239.1"/>
    </source>
</evidence>
<evidence type="ECO:0000256" key="4">
    <source>
        <dbReference type="ARBA" id="ARBA00022989"/>
    </source>
</evidence>
<protein>
    <submittedName>
        <fullName evidence="10">Multidrug ABC transporter substrate-binding protein</fullName>
    </submittedName>
</protein>
<feature type="domain" description="MacB-like periplasmic core" evidence="9">
    <location>
        <begin position="21"/>
        <end position="247"/>
    </location>
</feature>
<comment type="similarity">
    <text evidence="6">Belongs to the ABC-4 integral membrane protein family.</text>
</comment>
<reference evidence="11" key="1">
    <citation type="submission" date="2017-09" db="EMBL/GenBank/DDBJ databases">
        <title>Depth-based differentiation of microbial function through sediment-hosted aquifers and enrichment of novel symbionts in the deep terrestrial subsurface.</title>
        <authorList>
            <person name="Probst A.J."/>
            <person name="Ladd B."/>
            <person name="Jarett J.K."/>
            <person name="Geller-Mcgrath D.E."/>
            <person name="Sieber C.M.K."/>
            <person name="Emerson J.B."/>
            <person name="Anantharaman K."/>
            <person name="Thomas B.C."/>
            <person name="Malmstrom R."/>
            <person name="Stieglmeier M."/>
            <person name="Klingl A."/>
            <person name="Woyke T."/>
            <person name="Ryan C.M."/>
            <person name="Banfield J.F."/>
        </authorList>
    </citation>
    <scope>NUCLEOTIDE SEQUENCE [LARGE SCALE GENOMIC DNA]</scope>
</reference>
<feature type="transmembrane region" description="Helical" evidence="7">
    <location>
        <begin position="285"/>
        <end position="307"/>
    </location>
</feature>
<feature type="transmembrane region" description="Helical" evidence="7">
    <location>
        <begin position="21"/>
        <end position="42"/>
    </location>
</feature>
<dbReference type="PANTHER" id="PTHR30572:SF4">
    <property type="entry name" value="ABC TRANSPORTER PERMEASE YTRF"/>
    <property type="match status" value="1"/>
</dbReference>
<feature type="domain" description="ABC3 transporter permease C-terminal" evidence="8">
    <location>
        <begin position="289"/>
        <end position="402"/>
    </location>
</feature>
<sequence length="409" mass="43530">MLISDLFEETIFSLSSNKSRSALTILGIVIGIASVIAMISVGQGTAAGITERVESLGTNLLVIMPGSQKQSGAGNIVKGGMGSATTLQTDDAEAIKNEVMEIDAVAPTVSSRKQVTVKGQNTNTSIYGIDGNYFKIKNIEIEIGSSLTDQHIKSKSKVAILGPTTRDDLFGENTDPTGQKIRISGQEYSVIGVTKAKGGTGMGSSDDLIYIPLSTAQQYITGSQAVSNINIQVSEADLMTYVQEQITVLLLARHKISDSTKADFSIMNQADMLETMSSIADTLTILLGSIAGISLVVGGIGIMNMMLTTVTERTREIGLRKSLGAKRRDISSQFLVESVTLTFISGIIGIIVGWLAAWLISKFGDTTTTVTLYSVLLSVGMSALIGIVFGYYPARRAAKMDPIEALRYQ</sequence>
<dbReference type="InterPro" id="IPR025857">
    <property type="entry name" value="MacB_PCD"/>
</dbReference>
<evidence type="ECO:0000313" key="11">
    <source>
        <dbReference type="Proteomes" id="UP000231426"/>
    </source>
</evidence>
<dbReference type="Proteomes" id="UP000231426">
    <property type="component" value="Unassembled WGS sequence"/>
</dbReference>
<dbReference type="InterPro" id="IPR003838">
    <property type="entry name" value="ABC3_permease_C"/>
</dbReference>
<feature type="transmembrane region" description="Helical" evidence="7">
    <location>
        <begin position="334"/>
        <end position="360"/>
    </location>
</feature>
<dbReference type="EMBL" id="PFBV01000004">
    <property type="protein sequence ID" value="PIT88239.1"/>
    <property type="molecule type" value="Genomic_DNA"/>
</dbReference>
<evidence type="ECO:0000256" key="2">
    <source>
        <dbReference type="ARBA" id="ARBA00022475"/>
    </source>
</evidence>
<evidence type="ECO:0000256" key="5">
    <source>
        <dbReference type="ARBA" id="ARBA00023136"/>
    </source>
</evidence>